<dbReference type="Pfam" id="PF00561">
    <property type="entry name" value="Abhydrolase_1"/>
    <property type="match status" value="1"/>
</dbReference>
<evidence type="ECO:0000313" key="2">
    <source>
        <dbReference type="EMBL" id="AKQ66380.1"/>
    </source>
</evidence>
<accession>A0A0H4WYE7</accession>
<dbReference type="Gene3D" id="3.40.50.1820">
    <property type="entry name" value="alpha/beta hydrolase"/>
    <property type="match status" value="1"/>
</dbReference>
<dbReference type="InterPro" id="IPR000073">
    <property type="entry name" value="AB_hydrolase_1"/>
</dbReference>
<dbReference type="PANTHER" id="PTHR43433:SF5">
    <property type="entry name" value="AB HYDROLASE-1 DOMAIN-CONTAINING PROTEIN"/>
    <property type="match status" value="1"/>
</dbReference>
<evidence type="ECO:0000259" key="1">
    <source>
        <dbReference type="Pfam" id="PF00561"/>
    </source>
</evidence>
<dbReference type="InterPro" id="IPR050471">
    <property type="entry name" value="AB_hydrolase"/>
</dbReference>
<dbReference type="GO" id="GO:0004806">
    <property type="term" value="F:triacylglycerol lipase activity"/>
    <property type="evidence" value="ECO:0007669"/>
    <property type="project" value="TreeGrafter"/>
</dbReference>
<dbReference type="InterPro" id="IPR029058">
    <property type="entry name" value="AB_hydrolase_fold"/>
</dbReference>
<keyword evidence="2" id="KW-0378">Hydrolase</keyword>
<protein>
    <submittedName>
        <fullName evidence="2">Alpha/beta hydrolase fold protein</fullName>
    </submittedName>
</protein>
<dbReference type="Proteomes" id="UP000009026">
    <property type="component" value="Chromosome"/>
</dbReference>
<keyword evidence="3" id="KW-1185">Reference proteome</keyword>
<sequence>MAVVAVALVSLVGCDSESPDRMVDGWFTTSDGVRLHYLERAGEGSPVVLLHGYMGSAASAWVAPGFVDALGARHRVILLDQRAHGESDAPHEPSAYGERMVTDVIELMDTLGIEKAHIGGYSMGGSMTLRLMQRVPERFLSAHVGGAGVDEQDDALRAAALARDPQGTDPEEAWMLEEIERSNANTPPPDRVAHAALVEAWGAWTRVDPDLSRVAFPVLCVNGGFDGPYSKSARMARELPRVENVVVLGRSHLTTLIDPLYHESLASFFSRYDAP</sequence>
<organism evidence="2 3">
    <name type="scientific">Pseudomyxococcus hansupus</name>
    <dbReference type="NCBI Taxonomy" id="1297742"/>
    <lineage>
        <taxon>Bacteria</taxon>
        <taxon>Pseudomonadati</taxon>
        <taxon>Myxococcota</taxon>
        <taxon>Myxococcia</taxon>
        <taxon>Myxococcales</taxon>
        <taxon>Cystobacterineae</taxon>
        <taxon>Myxococcaceae</taxon>
        <taxon>Pseudomyxococcus</taxon>
    </lineage>
</organism>
<evidence type="ECO:0000313" key="3">
    <source>
        <dbReference type="Proteomes" id="UP000009026"/>
    </source>
</evidence>
<dbReference type="KEGG" id="mym:A176_003292"/>
<proteinExistence type="predicted"/>
<dbReference type="GO" id="GO:0046503">
    <property type="term" value="P:glycerolipid catabolic process"/>
    <property type="evidence" value="ECO:0007669"/>
    <property type="project" value="TreeGrafter"/>
</dbReference>
<dbReference type="AlphaFoldDB" id="A0A0H4WYE7"/>
<dbReference type="STRING" id="1297742.A176_003292"/>
<dbReference type="PANTHER" id="PTHR43433">
    <property type="entry name" value="HYDROLASE, ALPHA/BETA FOLD FAMILY PROTEIN"/>
    <property type="match status" value="1"/>
</dbReference>
<feature type="domain" description="AB hydrolase-1" evidence="1">
    <location>
        <begin position="46"/>
        <end position="147"/>
    </location>
</feature>
<reference evidence="2 3" key="1">
    <citation type="journal article" date="2016" name="PLoS ONE">
        <title>Complete Genome Sequence and Comparative Genomics of a Novel Myxobacterium Myxococcus hansupus.</title>
        <authorList>
            <person name="Sharma G."/>
            <person name="Narwani T."/>
            <person name="Subramanian S."/>
        </authorList>
    </citation>
    <scope>NUCLEOTIDE SEQUENCE [LARGE SCALE GENOMIC DNA]</scope>
    <source>
        <strain evidence="3">mixupus</strain>
    </source>
</reference>
<dbReference type="SUPFAM" id="SSF53474">
    <property type="entry name" value="alpha/beta-Hydrolases"/>
    <property type="match status" value="1"/>
</dbReference>
<gene>
    <name evidence="2" type="ORF">A176_003292</name>
</gene>
<name>A0A0H4WYE7_9BACT</name>
<dbReference type="PATRIC" id="fig|1297742.4.peg.3320"/>
<dbReference type="EMBL" id="CP012109">
    <property type="protein sequence ID" value="AKQ66380.1"/>
    <property type="molecule type" value="Genomic_DNA"/>
</dbReference>
<dbReference type="eggNOG" id="COG0596">
    <property type="taxonomic scope" value="Bacteria"/>
</dbReference>